<reference evidence="1" key="2">
    <citation type="submission" date="2023-05" db="EMBL/GenBank/DDBJ databases">
        <authorList>
            <person name="Schelkunov M.I."/>
        </authorList>
    </citation>
    <scope>NUCLEOTIDE SEQUENCE</scope>
    <source>
        <strain evidence="1">Hsosn_3</strain>
        <tissue evidence="1">Leaf</tissue>
    </source>
</reference>
<gene>
    <name evidence="1" type="ORF">POM88_055000</name>
</gene>
<reference evidence="1" key="1">
    <citation type="submission" date="2023-02" db="EMBL/GenBank/DDBJ databases">
        <title>Genome of toxic invasive species Heracleum sosnowskyi carries increased number of genes despite the absence of recent whole-genome duplications.</title>
        <authorList>
            <person name="Schelkunov M."/>
            <person name="Shtratnikova V."/>
            <person name="Makarenko M."/>
            <person name="Klepikova A."/>
            <person name="Omelchenko D."/>
            <person name="Novikova G."/>
            <person name="Obukhova E."/>
            <person name="Bogdanov V."/>
            <person name="Penin A."/>
            <person name="Logacheva M."/>
        </authorList>
    </citation>
    <scope>NUCLEOTIDE SEQUENCE</scope>
    <source>
        <strain evidence="1">Hsosn_3</strain>
        <tissue evidence="1">Leaf</tissue>
    </source>
</reference>
<evidence type="ECO:0000313" key="1">
    <source>
        <dbReference type="EMBL" id="KAK1348051.1"/>
    </source>
</evidence>
<evidence type="ECO:0000313" key="2">
    <source>
        <dbReference type="Proteomes" id="UP001237642"/>
    </source>
</evidence>
<name>A0AAD8LWA0_9APIA</name>
<dbReference type="EMBL" id="JAUIZM010000159">
    <property type="protein sequence ID" value="KAK1348051.1"/>
    <property type="molecule type" value="Genomic_DNA"/>
</dbReference>
<comment type="caution">
    <text evidence="1">The sequence shown here is derived from an EMBL/GenBank/DDBJ whole genome shotgun (WGS) entry which is preliminary data.</text>
</comment>
<proteinExistence type="predicted"/>
<keyword evidence="2" id="KW-1185">Reference proteome</keyword>
<accession>A0AAD8LWA0</accession>
<protein>
    <submittedName>
        <fullName evidence="1">Uncharacterized protein</fullName>
    </submittedName>
</protein>
<organism evidence="1 2">
    <name type="scientific">Heracleum sosnowskyi</name>
    <dbReference type="NCBI Taxonomy" id="360622"/>
    <lineage>
        <taxon>Eukaryota</taxon>
        <taxon>Viridiplantae</taxon>
        <taxon>Streptophyta</taxon>
        <taxon>Embryophyta</taxon>
        <taxon>Tracheophyta</taxon>
        <taxon>Spermatophyta</taxon>
        <taxon>Magnoliopsida</taxon>
        <taxon>eudicotyledons</taxon>
        <taxon>Gunneridae</taxon>
        <taxon>Pentapetalae</taxon>
        <taxon>asterids</taxon>
        <taxon>campanulids</taxon>
        <taxon>Apiales</taxon>
        <taxon>Apiaceae</taxon>
        <taxon>Apioideae</taxon>
        <taxon>apioid superclade</taxon>
        <taxon>Tordylieae</taxon>
        <taxon>Tordyliinae</taxon>
        <taxon>Heracleum</taxon>
    </lineage>
</organism>
<dbReference type="Proteomes" id="UP001237642">
    <property type="component" value="Unassembled WGS sequence"/>
</dbReference>
<sequence>MVKKGVKSGCFRAGGILVKCKKDEYNTEKGKRFKKKIKNKVEEVLNSTGRTFLLERCSNKKKKKSFQSSSSISSEDKDDKFITEQAEDKLLLPQPLKSRRSRRRKQQKQQLEALEEEDLNISIPIKQGDTVNINKLLFTKHRNFLLKSNSKQLVRAEDLQGKIIVLLFANMSNDIWILDSFSLIETKPSVNIPPSGTSWPPPSAIMSSQTTVIRCIFIVLKTRRRDESEVKFSEVAGKRIILLIGIYWIQDDYSSLTVSGFFHTYYSSLARFIYIYAYTNI</sequence>
<dbReference type="AlphaFoldDB" id="A0AAD8LWA0"/>